<protein>
    <submittedName>
        <fullName evidence="1">Uncharacterized protein</fullName>
    </submittedName>
</protein>
<evidence type="ECO:0000313" key="1">
    <source>
        <dbReference type="EMBL" id="OOF97989.1"/>
    </source>
</evidence>
<proteinExistence type="predicted"/>
<dbReference type="AlphaFoldDB" id="A0A1R3RU19"/>
<organism evidence="1 2">
    <name type="scientific">Aspergillus carbonarius (strain ITEM 5010)</name>
    <dbReference type="NCBI Taxonomy" id="602072"/>
    <lineage>
        <taxon>Eukaryota</taxon>
        <taxon>Fungi</taxon>
        <taxon>Dikarya</taxon>
        <taxon>Ascomycota</taxon>
        <taxon>Pezizomycotina</taxon>
        <taxon>Eurotiomycetes</taxon>
        <taxon>Eurotiomycetidae</taxon>
        <taxon>Eurotiales</taxon>
        <taxon>Aspergillaceae</taxon>
        <taxon>Aspergillus</taxon>
        <taxon>Aspergillus subgen. Circumdati</taxon>
    </lineage>
</organism>
<name>A0A1R3RU19_ASPC5</name>
<evidence type="ECO:0000313" key="2">
    <source>
        <dbReference type="Proteomes" id="UP000188318"/>
    </source>
</evidence>
<dbReference type="VEuPathDB" id="FungiDB:ASPCADRAFT_205257"/>
<gene>
    <name evidence="1" type="ORF">ASPCADRAFT_205257</name>
</gene>
<dbReference type="Proteomes" id="UP000188318">
    <property type="component" value="Unassembled WGS sequence"/>
</dbReference>
<accession>A0A1R3RU19</accession>
<keyword evidence="2" id="KW-1185">Reference proteome</keyword>
<dbReference type="EMBL" id="KV907496">
    <property type="protein sequence ID" value="OOF97989.1"/>
    <property type="molecule type" value="Genomic_DNA"/>
</dbReference>
<reference evidence="2" key="1">
    <citation type="journal article" date="2017" name="Genome Biol.">
        <title>Comparative genomics reveals high biological diversity and specific adaptations in the industrially and medically important fungal genus Aspergillus.</title>
        <authorList>
            <person name="de Vries R.P."/>
            <person name="Riley R."/>
            <person name="Wiebenga A."/>
            <person name="Aguilar-Osorio G."/>
            <person name="Amillis S."/>
            <person name="Uchima C.A."/>
            <person name="Anderluh G."/>
            <person name="Asadollahi M."/>
            <person name="Askin M."/>
            <person name="Barry K."/>
            <person name="Battaglia E."/>
            <person name="Bayram O."/>
            <person name="Benocci T."/>
            <person name="Braus-Stromeyer S.A."/>
            <person name="Caldana C."/>
            <person name="Canovas D."/>
            <person name="Cerqueira G.C."/>
            <person name="Chen F."/>
            <person name="Chen W."/>
            <person name="Choi C."/>
            <person name="Clum A."/>
            <person name="Dos Santos R.A."/>
            <person name="Damasio A.R."/>
            <person name="Diallinas G."/>
            <person name="Emri T."/>
            <person name="Fekete E."/>
            <person name="Flipphi M."/>
            <person name="Freyberg S."/>
            <person name="Gallo A."/>
            <person name="Gournas C."/>
            <person name="Habgood R."/>
            <person name="Hainaut M."/>
            <person name="Harispe M.L."/>
            <person name="Henrissat B."/>
            <person name="Hilden K.S."/>
            <person name="Hope R."/>
            <person name="Hossain A."/>
            <person name="Karabika E."/>
            <person name="Karaffa L."/>
            <person name="Karanyi Z."/>
            <person name="Krasevec N."/>
            <person name="Kuo A."/>
            <person name="Kusch H."/>
            <person name="LaButti K."/>
            <person name="Lagendijk E.L."/>
            <person name="Lapidus A."/>
            <person name="Levasseur A."/>
            <person name="Lindquist E."/>
            <person name="Lipzen A."/>
            <person name="Logrieco A.F."/>
            <person name="MacCabe A."/>
            <person name="Maekelae M.R."/>
            <person name="Malavazi I."/>
            <person name="Melin P."/>
            <person name="Meyer V."/>
            <person name="Mielnichuk N."/>
            <person name="Miskei M."/>
            <person name="Molnar A.P."/>
            <person name="Mule G."/>
            <person name="Ngan C.Y."/>
            <person name="Orejas M."/>
            <person name="Orosz E."/>
            <person name="Ouedraogo J.P."/>
            <person name="Overkamp K.M."/>
            <person name="Park H.-S."/>
            <person name="Perrone G."/>
            <person name="Piumi F."/>
            <person name="Punt P.J."/>
            <person name="Ram A.F."/>
            <person name="Ramon A."/>
            <person name="Rauscher S."/>
            <person name="Record E."/>
            <person name="Riano-Pachon D.M."/>
            <person name="Robert V."/>
            <person name="Roehrig J."/>
            <person name="Ruller R."/>
            <person name="Salamov A."/>
            <person name="Salih N.S."/>
            <person name="Samson R.A."/>
            <person name="Sandor E."/>
            <person name="Sanguinetti M."/>
            <person name="Schuetze T."/>
            <person name="Sepcic K."/>
            <person name="Shelest E."/>
            <person name="Sherlock G."/>
            <person name="Sophianopoulou V."/>
            <person name="Squina F.M."/>
            <person name="Sun H."/>
            <person name="Susca A."/>
            <person name="Todd R.B."/>
            <person name="Tsang A."/>
            <person name="Unkles S.E."/>
            <person name="van de Wiele N."/>
            <person name="van Rossen-Uffink D."/>
            <person name="Oliveira J.V."/>
            <person name="Vesth T.C."/>
            <person name="Visser J."/>
            <person name="Yu J.-H."/>
            <person name="Zhou M."/>
            <person name="Andersen M.R."/>
            <person name="Archer D.B."/>
            <person name="Baker S.E."/>
            <person name="Benoit I."/>
            <person name="Brakhage A.A."/>
            <person name="Braus G.H."/>
            <person name="Fischer R."/>
            <person name="Frisvad J.C."/>
            <person name="Goldman G.H."/>
            <person name="Houbraken J."/>
            <person name="Oakley B."/>
            <person name="Pocsi I."/>
            <person name="Scazzocchio C."/>
            <person name="Seiboth B."/>
            <person name="vanKuyk P.A."/>
            <person name="Wortman J."/>
            <person name="Dyer P.S."/>
            <person name="Grigoriev I.V."/>
        </authorList>
    </citation>
    <scope>NUCLEOTIDE SEQUENCE [LARGE SCALE GENOMIC DNA]</scope>
    <source>
        <strain evidence="2">ITEM 5010</strain>
    </source>
</reference>
<sequence>MTRRIQPAYTAFSRTHCWIEWSTERWLEYQSCLPLQVLSARPTDASPLSWPIALPACYVGSWMNY</sequence>